<dbReference type="Proteomes" id="UP000247099">
    <property type="component" value="Unassembled WGS sequence"/>
</dbReference>
<name>A0A317ZF98_9BACT</name>
<dbReference type="AlphaFoldDB" id="A0A317ZF98"/>
<dbReference type="Gene3D" id="2.60.120.200">
    <property type="match status" value="1"/>
</dbReference>
<protein>
    <recommendedName>
        <fullName evidence="4">3-keto-disaccharide hydrolase domain-containing protein</fullName>
    </recommendedName>
</protein>
<evidence type="ECO:0000313" key="2">
    <source>
        <dbReference type="EMBL" id="PXA03532.1"/>
    </source>
</evidence>
<keyword evidence="3" id="KW-1185">Reference proteome</keyword>
<dbReference type="RefSeq" id="WP_110131532.1">
    <property type="nucleotide sequence ID" value="NZ_QHJQ01000008.1"/>
</dbReference>
<reference evidence="2 3" key="1">
    <citation type="submission" date="2018-05" db="EMBL/GenBank/DDBJ databases">
        <title>Coraliomargarita sinensis sp. nov., isolated from a marine solar saltern.</title>
        <authorList>
            <person name="Zhou L.Y."/>
        </authorList>
    </citation>
    <scope>NUCLEOTIDE SEQUENCE [LARGE SCALE GENOMIC DNA]</scope>
    <source>
        <strain evidence="2 3">WN38</strain>
    </source>
</reference>
<dbReference type="InParanoid" id="A0A317ZF98"/>
<organism evidence="2 3">
    <name type="scientific">Coraliomargarita sinensis</name>
    <dbReference type="NCBI Taxonomy" id="2174842"/>
    <lineage>
        <taxon>Bacteria</taxon>
        <taxon>Pseudomonadati</taxon>
        <taxon>Verrucomicrobiota</taxon>
        <taxon>Opitutia</taxon>
        <taxon>Puniceicoccales</taxon>
        <taxon>Coraliomargaritaceae</taxon>
        <taxon>Coraliomargarita</taxon>
    </lineage>
</organism>
<comment type="caution">
    <text evidence="2">The sequence shown here is derived from an EMBL/GenBank/DDBJ whole genome shotgun (WGS) entry which is preliminary data.</text>
</comment>
<gene>
    <name evidence="2" type="ORF">DDZ13_11150</name>
</gene>
<accession>A0A317ZF98</accession>
<evidence type="ECO:0000313" key="3">
    <source>
        <dbReference type="Proteomes" id="UP000247099"/>
    </source>
</evidence>
<feature type="signal peptide" evidence="1">
    <location>
        <begin position="1"/>
        <end position="23"/>
    </location>
</feature>
<keyword evidence="1" id="KW-0732">Signal</keyword>
<evidence type="ECO:0008006" key="4">
    <source>
        <dbReference type="Google" id="ProtNLM"/>
    </source>
</evidence>
<dbReference type="OrthoDB" id="193461at2"/>
<evidence type="ECO:0000256" key="1">
    <source>
        <dbReference type="SAM" id="SignalP"/>
    </source>
</evidence>
<sequence>MQFLPISLVCLGALLLMACQTQKAGLHEKPKPDAHILFEDSMADNWEENWFLDGKRATLEHREGGLAFITTTSVVDKRVDRLPFDAHHAILWTRQEFEGDIRITYTYTRLPGCSWQKLIYVQAQGIGENPYVEDIYAWRRLRDIASMDKYFKYMDLIALSLRDQIRCKRYPWMDMNGNDLDNEFKPRGENKGLPDGLPLDVVVEKREKSIMLRITDTVTGEPVVDHTWDLTDEQVNKNREPVYIDKGRIGMRQMGGHKMLLRNFKVERL</sequence>
<proteinExistence type="predicted"/>
<dbReference type="EMBL" id="QHJQ01000008">
    <property type="protein sequence ID" value="PXA03532.1"/>
    <property type="molecule type" value="Genomic_DNA"/>
</dbReference>
<feature type="chain" id="PRO_5016397564" description="3-keto-disaccharide hydrolase domain-containing protein" evidence="1">
    <location>
        <begin position="24"/>
        <end position="269"/>
    </location>
</feature>